<dbReference type="GO" id="GO:0006310">
    <property type="term" value="P:DNA recombination"/>
    <property type="evidence" value="ECO:0007669"/>
    <property type="project" value="UniProtKB-KW"/>
</dbReference>
<evidence type="ECO:0000313" key="3">
    <source>
        <dbReference type="EMBL" id="KAF9524109.1"/>
    </source>
</evidence>
<dbReference type="InterPro" id="IPR011010">
    <property type="entry name" value="DNA_brk_join_enz"/>
</dbReference>
<dbReference type="SUPFAM" id="SSF56349">
    <property type="entry name" value="DNA breaking-rejoining enzymes"/>
    <property type="match status" value="1"/>
</dbReference>
<sequence length="86" mass="9546">MKRLGFFFNKDTGSQSMRAGGATNLAEHGVPPSIIQASGRWSSENHQCYYLVFYLTAHTHTYTKAEVDIHFTARAVNASQSTSFSN</sequence>
<evidence type="ECO:0000256" key="1">
    <source>
        <dbReference type="ARBA" id="ARBA00023172"/>
    </source>
</evidence>
<dbReference type="AlphaFoldDB" id="A0A9P6E857"/>
<feature type="region of interest" description="Disordered" evidence="2">
    <location>
        <begin position="1"/>
        <end position="23"/>
    </location>
</feature>
<reference evidence="3" key="1">
    <citation type="submission" date="2020-11" db="EMBL/GenBank/DDBJ databases">
        <authorList>
            <consortium name="DOE Joint Genome Institute"/>
            <person name="Ahrendt S."/>
            <person name="Riley R."/>
            <person name="Andreopoulos W."/>
            <person name="Labutti K."/>
            <person name="Pangilinan J."/>
            <person name="Ruiz-Duenas F.J."/>
            <person name="Barrasa J.M."/>
            <person name="Sanchez-Garcia M."/>
            <person name="Camarero S."/>
            <person name="Miyauchi S."/>
            <person name="Serrano A."/>
            <person name="Linde D."/>
            <person name="Babiker R."/>
            <person name="Drula E."/>
            <person name="Ayuso-Fernandez I."/>
            <person name="Pacheco R."/>
            <person name="Padilla G."/>
            <person name="Ferreira P."/>
            <person name="Barriuso J."/>
            <person name="Kellner H."/>
            <person name="Castanera R."/>
            <person name="Alfaro M."/>
            <person name="Ramirez L."/>
            <person name="Pisabarro A.G."/>
            <person name="Kuo A."/>
            <person name="Tritt A."/>
            <person name="Lipzen A."/>
            <person name="He G."/>
            <person name="Yan M."/>
            <person name="Ng V."/>
            <person name="Cullen D."/>
            <person name="Martin F."/>
            <person name="Rosso M.-N."/>
            <person name="Henrissat B."/>
            <person name="Hibbett D."/>
            <person name="Martinez A.T."/>
            <person name="Grigoriev I.V."/>
        </authorList>
    </citation>
    <scope>NUCLEOTIDE SEQUENCE</scope>
    <source>
        <strain evidence="3">CBS 506.95</strain>
    </source>
</reference>
<dbReference type="OrthoDB" id="3017464at2759"/>
<keyword evidence="1" id="KW-0233">DNA recombination</keyword>
<evidence type="ECO:0000313" key="4">
    <source>
        <dbReference type="Proteomes" id="UP000807306"/>
    </source>
</evidence>
<dbReference type="GO" id="GO:0015074">
    <property type="term" value="P:DNA integration"/>
    <property type="evidence" value="ECO:0007669"/>
    <property type="project" value="InterPro"/>
</dbReference>
<dbReference type="InterPro" id="IPR013762">
    <property type="entry name" value="Integrase-like_cat_sf"/>
</dbReference>
<keyword evidence="4" id="KW-1185">Reference proteome</keyword>
<organism evidence="3 4">
    <name type="scientific">Crepidotus variabilis</name>
    <dbReference type="NCBI Taxonomy" id="179855"/>
    <lineage>
        <taxon>Eukaryota</taxon>
        <taxon>Fungi</taxon>
        <taxon>Dikarya</taxon>
        <taxon>Basidiomycota</taxon>
        <taxon>Agaricomycotina</taxon>
        <taxon>Agaricomycetes</taxon>
        <taxon>Agaricomycetidae</taxon>
        <taxon>Agaricales</taxon>
        <taxon>Agaricineae</taxon>
        <taxon>Crepidotaceae</taxon>
        <taxon>Crepidotus</taxon>
    </lineage>
</organism>
<gene>
    <name evidence="3" type="ORF">CPB83DRAFT_638325</name>
</gene>
<dbReference type="Gene3D" id="1.10.443.10">
    <property type="entry name" value="Intergrase catalytic core"/>
    <property type="match status" value="1"/>
</dbReference>
<proteinExistence type="predicted"/>
<dbReference type="Proteomes" id="UP000807306">
    <property type="component" value="Unassembled WGS sequence"/>
</dbReference>
<accession>A0A9P6E857</accession>
<evidence type="ECO:0000256" key="2">
    <source>
        <dbReference type="SAM" id="MobiDB-lite"/>
    </source>
</evidence>
<protein>
    <submittedName>
        <fullName evidence="3">Uncharacterized protein</fullName>
    </submittedName>
</protein>
<name>A0A9P6E857_9AGAR</name>
<dbReference type="EMBL" id="MU157904">
    <property type="protein sequence ID" value="KAF9524109.1"/>
    <property type="molecule type" value="Genomic_DNA"/>
</dbReference>
<comment type="caution">
    <text evidence="3">The sequence shown here is derived from an EMBL/GenBank/DDBJ whole genome shotgun (WGS) entry which is preliminary data.</text>
</comment>
<dbReference type="GO" id="GO:0003677">
    <property type="term" value="F:DNA binding"/>
    <property type="evidence" value="ECO:0007669"/>
    <property type="project" value="InterPro"/>
</dbReference>